<proteinExistence type="predicted"/>
<reference evidence="2" key="1">
    <citation type="submission" date="2018-06" db="EMBL/GenBank/DDBJ databases">
        <authorList>
            <person name="Zhirakovskaya E."/>
        </authorList>
    </citation>
    <scope>NUCLEOTIDE SEQUENCE</scope>
</reference>
<protein>
    <submittedName>
        <fullName evidence="2">Uncharacterized protein</fullName>
    </submittedName>
</protein>
<evidence type="ECO:0000313" key="2">
    <source>
        <dbReference type="EMBL" id="VAW06256.1"/>
    </source>
</evidence>
<accession>A0A3B0TGU4</accession>
<dbReference type="AlphaFoldDB" id="A0A3B0TGU4"/>
<dbReference type="EMBL" id="UOEK01000344">
    <property type="protein sequence ID" value="VAW06256.1"/>
    <property type="molecule type" value="Genomic_DNA"/>
</dbReference>
<sequence>MSISINDALEYARDLTERIRVLAIDDPERKALEGELEEYRTEIRLAANRGRPLDALRRDLEHIAERVAGFESERIIAPFAATSFSVNDPEAYSIPINTAIDANNADTLATLRQRRAELERAIAMIVADSETSG</sequence>
<organism evidence="2">
    <name type="scientific">hydrothermal vent metagenome</name>
    <dbReference type="NCBI Taxonomy" id="652676"/>
    <lineage>
        <taxon>unclassified sequences</taxon>
        <taxon>metagenomes</taxon>
        <taxon>ecological metagenomes</taxon>
    </lineage>
</organism>
<gene>
    <name evidence="2" type="ORF">MNBD_ACTINO02-841</name>
</gene>
<name>A0A3B0TGU4_9ZZZZ</name>
<evidence type="ECO:0000256" key="1">
    <source>
        <dbReference type="SAM" id="Coils"/>
    </source>
</evidence>
<feature type="coiled-coil region" evidence="1">
    <location>
        <begin position="29"/>
        <end position="73"/>
    </location>
</feature>
<keyword evidence="1" id="KW-0175">Coiled coil</keyword>